<evidence type="ECO:0000256" key="1">
    <source>
        <dbReference type="SAM" id="MobiDB-lite"/>
    </source>
</evidence>
<name>A0AAI8L2P8_9ACTN</name>
<dbReference type="AlphaFoldDB" id="A0AAI8L2P8"/>
<reference evidence="2 3" key="1">
    <citation type="submission" date="2018-09" db="EMBL/GenBank/DDBJ databases">
        <title>Production of Trimethoprim by Streptomyces sp. 3E-1.</title>
        <authorList>
            <person name="Kang H.J."/>
            <person name="Kim S.B."/>
        </authorList>
    </citation>
    <scope>NUCLEOTIDE SEQUENCE [LARGE SCALE GENOMIC DNA]</scope>
    <source>
        <strain evidence="2 3">3E-1</strain>
    </source>
</reference>
<protein>
    <submittedName>
        <fullName evidence="2">Uncharacterized protein</fullName>
    </submittedName>
</protein>
<dbReference type="EMBL" id="CP032427">
    <property type="protein sequence ID" value="AYC40273.1"/>
    <property type="molecule type" value="Genomic_DNA"/>
</dbReference>
<evidence type="ECO:0000313" key="3">
    <source>
        <dbReference type="Proteomes" id="UP000265765"/>
    </source>
</evidence>
<feature type="region of interest" description="Disordered" evidence="1">
    <location>
        <begin position="1"/>
        <end position="41"/>
    </location>
</feature>
<proteinExistence type="predicted"/>
<accession>A0AAI8L2P8</accession>
<sequence length="41" mass="4683">MTAARRGRRRTTDFDHGDHTIARTQGDHMGDRMTDSHRSTA</sequence>
<dbReference type="KEGG" id="sge:DWG14_04536"/>
<organism evidence="2 3">
    <name type="scientific">Streptomyces griseorubiginosus</name>
    <dbReference type="NCBI Taxonomy" id="67304"/>
    <lineage>
        <taxon>Bacteria</taxon>
        <taxon>Bacillati</taxon>
        <taxon>Actinomycetota</taxon>
        <taxon>Actinomycetes</taxon>
        <taxon>Kitasatosporales</taxon>
        <taxon>Streptomycetaceae</taxon>
        <taxon>Streptomyces</taxon>
    </lineage>
</organism>
<evidence type="ECO:0000313" key="2">
    <source>
        <dbReference type="EMBL" id="AYC40273.1"/>
    </source>
</evidence>
<gene>
    <name evidence="2" type="ORF">DWG14_04536</name>
</gene>
<dbReference type="Proteomes" id="UP000265765">
    <property type="component" value="Chromosome"/>
</dbReference>
<feature type="compositionally biased region" description="Basic and acidic residues" evidence="1">
    <location>
        <begin position="10"/>
        <end position="41"/>
    </location>
</feature>